<protein>
    <submittedName>
        <fullName evidence="1">Uncharacterized protein</fullName>
    </submittedName>
</protein>
<comment type="caution">
    <text evidence="1">The sequence shown here is derived from an EMBL/GenBank/DDBJ whole genome shotgun (WGS) entry which is preliminary data.</text>
</comment>
<dbReference type="RefSeq" id="WP_208639659.1">
    <property type="nucleotide sequence ID" value="NZ_QUAE01000009.1"/>
</dbReference>
<evidence type="ECO:0000313" key="2">
    <source>
        <dbReference type="Proteomes" id="UP000256305"/>
    </source>
</evidence>
<dbReference type="EMBL" id="QUAE01000009">
    <property type="protein sequence ID" value="REJ08765.1"/>
    <property type="molecule type" value="Genomic_DNA"/>
</dbReference>
<keyword evidence="2" id="KW-1185">Reference proteome</keyword>
<gene>
    <name evidence="1" type="ORF">DYE48_12080</name>
</gene>
<accession>A0A3E0J717</accession>
<proteinExistence type="predicted"/>
<dbReference type="AlphaFoldDB" id="A0A3E0J717"/>
<reference evidence="1 2" key="1">
    <citation type="submission" date="2018-08" db="EMBL/GenBank/DDBJ databases">
        <title>Genome sequence of Halobacillus trueperi KCTC 3686.</title>
        <authorList>
            <person name="Cho K.H."/>
            <person name="Kwak M.-J."/>
            <person name="Kim B.-Y."/>
            <person name="Chun J."/>
        </authorList>
    </citation>
    <scope>NUCLEOTIDE SEQUENCE [LARGE SCALE GENOMIC DNA]</scope>
    <source>
        <strain evidence="1 2">KCTC 3686</strain>
    </source>
</reference>
<evidence type="ECO:0000313" key="1">
    <source>
        <dbReference type="EMBL" id="REJ08765.1"/>
    </source>
</evidence>
<name>A0A3E0J717_9BACI</name>
<sequence>MKILYITSTLTRKANSASIRNVSLINGLIKNGVEVDVLTLNWPINVIDDFLEDSVSDKVKIYRDELFILNKYFNNKLKKGMYLEKNNSFYDKVKRTIKSIIKD</sequence>
<dbReference type="Proteomes" id="UP000256305">
    <property type="component" value="Unassembled WGS sequence"/>
</dbReference>
<organism evidence="1 2">
    <name type="scientific">Halobacillus trueperi</name>
    <dbReference type="NCBI Taxonomy" id="156205"/>
    <lineage>
        <taxon>Bacteria</taxon>
        <taxon>Bacillati</taxon>
        <taxon>Bacillota</taxon>
        <taxon>Bacilli</taxon>
        <taxon>Bacillales</taxon>
        <taxon>Bacillaceae</taxon>
        <taxon>Halobacillus</taxon>
    </lineage>
</organism>
<feature type="non-terminal residue" evidence="1">
    <location>
        <position position="103"/>
    </location>
</feature>